<comment type="caution">
    <text evidence="3">The sequence shown here is derived from an EMBL/GenBank/DDBJ whole genome shotgun (WGS) entry which is preliminary data.</text>
</comment>
<dbReference type="EMBL" id="JAJNDB010000012">
    <property type="protein sequence ID" value="MCD2198246.1"/>
    <property type="molecule type" value="Genomic_DNA"/>
</dbReference>
<dbReference type="InterPro" id="IPR052336">
    <property type="entry name" value="MlaD_Phospholipid_Transporter"/>
</dbReference>
<sequence length="416" mass="43535">MTTGRRRWLVIGAAVVIAALLVGGLAVVANLRTYRLQILMPTATGVIAGDKVLMRGQNVGKIDSVEVHDNRDALITVDLDSSVAPLHQGTDAEIVWEAVLLERAVQIDPGPAQAPELESGARILSHHESVELDDVLSALDPSTMKNVDGMIQQLQTTLAGREKETSATLQTAGPAVDALGQVLQGVGSDGPALRQLVTQLHQVTSTLDQRHDQLSGVVHDLDPLTSTLAAQQQQIGQSVQQLPATLTQAKSTLDKVPDATDATVPLLKTLQPATHQLPAAAAALNPVLTNLKPVIHQLGPVLHDAKPLLDETPGLLDTTHAVLPPATQAVGSLRTPVAFLRPYIPEATGWLANWTGVFGNTTADGGHYGRALITEGSTSVNDNPGVTPPGVTLNPAPAPGSVVGQPWADANGDAQR</sequence>
<dbReference type="Proteomes" id="UP001199469">
    <property type="component" value="Unassembled WGS sequence"/>
</dbReference>
<evidence type="ECO:0000256" key="1">
    <source>
        <dbReference type="SAM" id="MobiDB-lite"/>
    </source>
</evidence>
<gene>
    <name evidence="3" type="ORF">LQ327_33265</name>
</gene>
<name>A0ABS8PJ13_9PSEU</name>
<dbReference type="Pfam" id="PF02470">
    <property type="entry name" value="MlaD"/>
    <property type="match status" value="1"/>
</dbReference>
<keyword evidence="4" id="KW-1185">Reference proteome</keyword>
<dbReference type="RefSeq" id="WP_230741026.1">
    <property type="nucleotide sequence ID" value="NZ_JAJNDB010000012.1"/>
</dbReference>
<organism evidence="3 4">
    <name type="scientific">Actinomycetospora endophytica</name>
    <dbReference type="NCBI Taxonomy" id="2291215"/>
    <lineage>
        <taxon>Bacteria</taxon>
        <taxon>Bacillati</taxon>
        <taxon>Actinomycetota</taxon>
        <taxon>Actinomycetes</taxon>
        <taxon>Pseudonocardiales</taxon>
        <taxon>Pseudonocardiaceae</taxon>
        <taxon>Actinomycetospora</taxon>
    </lineage>
</organism>
<feature type="region of interest" description="Disordered" evidence="1">
    <location>
        <begin position="379"/>
        <end position="416"/>
    </location>
</feature>
<evidence type="ECO:0000259" key="2">
    <source>
        <dbReference type="Pfam" id="PF02470"/>
    </source>
</evidence>
<reference evidence="3 4" key="1">
    <citation type="submission" date="2021-11" db="EMBL/GenBank/DDBJ databases">
        <title>Draft genome sequence of Actinomycetospora sp. SF1 isolated from the rhizosphere soil.</title>
        <authorList>
            <person name="Duangmal K."/>
            <person name="Chantavorakit T."/>
        </authorList>
    </citation>
    <scope>NUCLEOTIDE SEQUENCE [LARGE SCALE GENOMIC DNA]</scope>
    <source>
        <strain evidence="3 4">TBRC 5722</strain>
    </source>
</reference>
<evidence type="ECO:0000313" key="3">
    <source>
        <dbReference type="EMBL" id="MCD2198246.1"/>
    </source>
</evidence>
<feature type="domain" description="Mce/MlaD" evidence="2">
    <location>
        <begin position="32"/>
        <end position="110"/>
    </location>
</feature>
<dbReference type="PANTHER" id="PTHR33371:SF4">
    <property type="entry name" value="INTERMEMBRANE PHOSPHOLIPID TRANSPORT SYSTEM BINDING PROTEIN MLAD"/>
    <property type="match status" value="1"/>
</dbReference>
<dbReference type="InterPro" id="IPR003399">
    <property type="entry name" value="Mce/MlaD"/>
</dbReference>
<protein>
    <submittedName>
        <fullName evidence="3">MlaD family protein</fullName>
    </submittedName>
</protein>
<evidence type="ECO:0000313" key="4">
    <source>
        <dbReference type="Proteomes" id="UP001199469"/>
    </source>
</evidence>
<proteinExistence type="predicted"/>
<accession>A0ABS8PJ13</accession>
<dbReference type="PANTHER" id="PTHR33371">
    <property type="entry name" value="INTERMEMBRANE PHOSPHOLIPID TRANSPORT SYSTEM BINDING PROTEIN MLAD-RELATED"/>
    <property type="match status" value="1"/>
</dbReference>